<keyword evidence="12" id="KW-1185">Reference proteome</keyword>
<reference evidence="11 12" key="1">
    <citation type="journal article" date="2008" name="Science">
        <title>The Physcomitrella genome reveals evolutionary insights into the conquest of land by plants.</title>
        <authorList>
            <person name="Rensing S."/>
            <person name="Lang D."/>
            <person name="Zimmer A."/>
            <person name="Terry A."/>
            <person name="Salamov A."/>
            <person name="Shapiro H."/>
            <person name="Nishiyama T."/>
            <person name="Perroud P.-F."/>
            <person name="Lindquist E."/>
            <person name="Kamisugi Y."/>
            <person name="Tanahashi T."/>
            <person name="Sakakibara K."/>
            <person name="Fujita T."/>
            <person name="Oishi K."/>
            <person name="Shin-I T."/>
            <person name="Kuroki Y."/>
            <person name="Toyoda A."/>
            <person name="Suzuki Y."/>
            <person name="Hashimoto A."/>
            <person name="Yamaguchi K."/>
            <person name="Sugano A."/>
            <person name="Kohara Y."/>
            <person name="Fujiyama A."/>
            <person name="Anterola A."/>
            <person name="Aoki S."/>
            <person name="Ashton N."/>
            <person name="Barbazuk W.B."/>
            <person name="Barker E."/>
            <person name="Bennetzen J."/>
            <person name="Bezanilla M."/>
            <person name="Blankenship R."/>
            <person name="Cho S.H."/>
            <person name="Dutcher S."/>
            <person name="Estelle M."/>
            <person name="Fawcett J.A."/>
            <person name="Gundlach H."/>
            <person name="Hanada K."/>
            <person name="Heyl A."/>
            <person name="Hicks K.A."/>
            <person name="Hugh J."/>
            <person name="Lohr M."/>
            <person name="Mayer K."/>
            <person name="Melkozernov A."/>
            <person name="Murata T."/>
            <person name="Nelson D."/>
            <person name="Pils B."/>
            <person name="Prigge M."/>
            <person name="Reiss B."/>
            <person name="Renner T."/>
            <person name="Rombauts S."/>
            <person name="Rushton P."/>
            <person name="Sanderfoot A."/>
            <person name="Schween G."/>
            <person name="Shiu S.-H."/>
            <person name="Stueber K."/>
            <person name="Theodoulou F.L."/>
            <person name="Tu H."/>
            <person name="Van de Peer Y."/>
            <person name="Verrier P.J."/>
            <person name="Waters E."/>
            <person name="Wood A."/>
            <person name="Yang L."/>
            <person name="Cove D."/>
            <person name="Cuming A."/>
            <person name="Hasebe M."/>
            <person name="Lucas S."/>
            <person name="Mishler D.B."/>
            <person name="Reski R."/>
            <person name="Grigoriev I."/>
            <person name="Quatrano R.S."/>
            <person name="Boore J.L."/>
        </authorList>
    </citation>
    <scope>NUCLEOTIDE SEQUENCE [LARGE SCALE GENOMIC DNA]</scope>
    <source>
        <strain evidence="11 12">cv. Gransden 2004</strain>
    </source>
</reference>
<dbReference type="GO" id="GO:0020037">
    <property type="term" value="F:heme binding"/>
    <property type="evidence" value="ECO:0007669"/>
    <property type="project" value="InterPro"/>
</dbReference>
<organism evidence="11 12">
    <name type="scientific">Physcomitrium patens</name>
    <name type="common">Spreading-leaved earth moss</name>
    <name type="synonym">Physcomitrella patens</name>
    <dbReference type="NCBI Taxonomy" id="3218"/>
    <lineage>
        <taxon>Eukaryota</taxon>
        <taxon>Viridiplantae</taxon>
        <taxon>Streptophyta</taxon>
        <taxon>Embryophyta</taxon>
        <taxon>Bryophyta</taxon>
        <taxon>Bryophytina</taxon>
        <taxon>Bryopsida</taxon>
        <taxon>Funariidae</taxon>
        <taxon>Funariales</taxon>
        <taxon>Funariaceae</taxon>
        <taxon>Physcomitrium</taxon>
    </lineage>
</organism>
<dbReference type="Gene3D" id="1.10.630.10">
    <property type="entry name" value="Cytochrome P450"/>
    <property type="match status" value="2"/>
</dbReference>
<keyword evidence="4 9" id="KW-0479">Metal-binding</keyword>
<keyword evidence="6 10" id="KW-0560">Oxidoreductase</keyword>
<evidence type="ECO:0000256" key="1">
    <source>
        <dbReference type="ARBA" id="ARBA00001971"/>
    </source>
</evidence>
<evidence type="ECO:0000256" key="4">
    <source>
        <dbReference type="ARBA" id="ARBA00022723"/>
    </source>
</evidence>
<evidence type="ECO:0000256" key="5">
    <source>
        <dbReference type="ARBA" id="ARBA00022857"/>
    </source>
</evidence>
<evidence type="ECO:0000256" key="6">
    <source>
        <dbReference type="ARBA" id="ARBA00023002"/>
    </source>
</evidence>
<dbReference type="Proteomes" id="UP000006727">
    <property type="component" value="Chromosome 1"/>
</dbReference>
<reference evidence="11 12" key="2">
    <citation type="journal article" date="2018" name="Plant J.">
        <title>The Physcomitrella patens chromosome-scale assembly reveals moss genome structure and evolution.</title>
        <authorList>
            <person name="Lang D."/>
            <person name="Ullrich K.K."/>
            <person name="Murat F."/>
            <person name="Fuchs J."/>
            <person name="Jenkins J."/>
            <person name="Haas F.B."/>
            <person name="Piednoel M."/>
            <person name="Gundlach H."/>
            <person name="Van Bel M."/>
            <person name="Meyberg R."/>
            <person name="Vives C."/>
            <person name="Morata J."/>
            <person name="Symeonidi A."/>
            <person name="Hiss M."/>
            <person name="Muchero W."/>
            <person name="Kamisugi Y."/>
            <person name="Saleh O."/>
            <person name="Blanc G."/>
            <person name="Decker E.L."/>
            <person name="van Gessel N."/>
            <person name="Grimwood J."/>
            <person name="Hayes R.D."/>
            <person name="Graham S.W."/>
            <person name="Gunter L.E."/>
            <person name="McDaniel S.F."/>
            <person name="Hoernstein S.N.W."/>
            <person name="Larsson A."/>
            <person name="Li F.W."/>
            <person name="Perroud P.F."/>
            <person name="Phillips J."/>
            <person name="Ranjan P."/>
            <person name="Rokshar D.S."/>
            <person name="Rothfels C.J."/>
            <person name="Schneider L."/>
            <person name="Shu S."/>
            <person name="Stevenson D.W."/>
            <person name="Thummler F."/>
            <person name="Tillich M."/>
            <person name="Villarreal Aguilar J.C."/>
            <person name="Widiez T."/>
            <person name="Wong G.K."/>
            <person name="Wymore A."/>
            <person name="Zhang Y."/>
            <person name="Zimmer A.D."/>
            <person name="Quatrano R.S."/>
            <person name="Mayer K.F.X."/>
            <person name="Goodstein D."/>
            <person name="Casacuberta J.M."/>
            <person name="Vandepoele K."/>
            <person name="Reski R."/>
            <person name="Cuming A.C."/>
            <person name="Tuskan G.A."/>
            <person name="Maumus F."/>
            <person name="Salse J."/>
            <person name="Schmutz J."/>
            <person name="Rensing S.A."/>
        </authorList>
    </citation>
    <scope>NUCLEOTIDE SEQUENCE [LARGE SCALE GENOMIC DNA]</scope>
    <source>
        <strain evidence="11 12">cv. Gransden 2004</strain>
    </source>
</reference>
<comment type="similarity">
    <text evidence="2 10">Belongs to the cytochrome P450 family.</text>
</comment>
<evidence type="ECO:0000256" key="7">
    <source>
        <dbReference type="ARBA" id="ARBA00023004"/>
    </source>
</evidence>
<comment type="cofactor">
    <cofactor evidence="1 9">
        <name>heme</name>
        <dbReference type="ChEBI" id="CHEBI:30413"/>
    </cofactor>
</comment>
<protein>
    <recommendedName>
        <fullName evidence="13">Cytochrome P450</fullName>
    </recommendedName>
</protein>
<dbReference type="PRINTS" id="PR00385">
    <property type="entry name" value="P450"/>
</dbReference>
<dbReference type="CDD" id="cd20618">
    <property type="entry name" value="CYP71_clan"/>
    <property type="match status" value="1"/>
</dbReference>
<dbReference type="GO" id="GO:0016020">
    <property type="term" value="C:membrane"/>
    <property type="evidence" value="ECO:0000318"/>
    <property type="project" value="GO_Central"/>
</dbReference>
<evidence type="ECO:0000256" key="3">
    <source>
        <dbReference type="ARBA" id="ARBA00022617"/>
    </source>
</evidence>
<dbReference type="Gramene" id="Pp3c1_23870V3.2">
    <property type="protein sequence ID" value="Pp3c1_23870V3.2"/>
    <property type="gene ID" value="Pp3c1_23870"/>
</dbReference>
<evidence type="ECO:0000256" key="9">
    <source>
        <dbReference type="PIRSR" id="PIRSR602401-1"/>
    </source>
</evidence>
<dbReference type="EMBL" id="ABEU02000001">
    <property type="status" value="NOT_ANNOTATED_CDS"/>
    <property type="molecule type" value="Genomic_DNA"/>
</dbReference>
<dbReference type="PROSITE" id="PS00086">
    <property type="entry name" value="CYTOCHROME_P450"/>
    <property type="match status" value="1"/>
</dbReference>
<dbReference type="EnsemblPlants" id="Pp3c1_23870V3.2">
    <property type="protein sequence ID" value="Pp3c1_23870V3.2"/>
    <property type="gene ID" value="Pp3c1_23870"/>
</dbReference>
<keyword evidence="5" id="KW-0521">NADP</keyword>
<dbReference type="PANTHER" id="PTHR47944:SF18">
    <property type="entry name" value="FLAVONOID 3'-MONOOXYGENASE"/>
    <property type="match status" value="1"/>
</dbReference>
<evidence type="ECO:0000256" key="10">
    <source>
        <dbReference type="RuleBase" id="RU000461"/>
    </source>
</evidence>
<keyword evidence="3 9" id="KW-0349">Heme</keyword>
<proteinExistence type="inferred from homology"/>
<dbReference type="AlphaFoldDB" id="A0A7I4BRP8"/>
<dbReference type="FunFam" id="1.10.630.10:FF:000126">
    <property type="entry name" value="Predicted protein"/>
    <property type="match status" value="1"/>
</dbReference>
<dbReference type="InterPro" id="IPR017972">
    <property type="entry name" value="Cyt_P450_CS"/>
</dbReference>
<dbReference type="InterPro" id="IPR036396">
    <property type="entry name" value="Cyt_P450_sf"/>
</dbReference>
<dbReference type="GO" id="GO:0016709">
    <property type="term" value="F:oxidoreductase activity, acting on paired donors, with incorporation or reduction of molecular oxygen, NAD(P)H as one donor, and incorporation of one atom of oxygen"/>
    <property type="evidence" value="ECO:0000318"/>
    <property type="project" value="GO_Central"/>
</dbReference>
<dbReference type="Pfam" id="PF00067">
    <property type="entry name" value="p450"/>
    <property type="match status" value="1"/>
</dbReference>
<dbReference type="SUPFAM" id="SSF48264">
    <property type="entry name" value="Cytochrome P450"/>
    <property type="match status" value="1"/>
</dbReference>
<keyword evidence="8 10" id="KW-0503">Monooxygenase</keyword>
<dbReference type="InterPro" id="IPR001128">
    <property type="entry name" value="Cyt_P450"/>
</dbReference>
<evidence type="ECO:0000313" key="11">
    <source>
        <dbReference type="EnsemblPlants" id="Pp3c1_23870V3.2"/>
    </source>
</evidence>
<evidence type="ECO:0000313" key="12">
    <source>
        <dbReference type="Proteomes" id="UP000006727"/>
    </source>
</evidence>
<feature type="binding site" description="axial binding residue" evidence="9">
    <location>
        <position position="343"/>
    </location>
    <ligand>
        <name>heme</name>
        <dbReference type="ChEBI" id="CHEBI:30413"/>
    </ligand>
    <ligandPart>
        <name>Fe</name>
        <dbReference type="ChEBI" id="CHEBI:18248"/>
    </ligandPart>
</feature>
<reference evidence="11" key="3">
    <citation type="submission" date="2020-12" db="UniProtKB">
        <authorList>
            <consortium name="EnsemblPlants"/>
        </authorList>
    </citation>
    <scope>IDENTIFICATION</scope>
</reference>
<evidence type="ECO:0008006" key="13">
    <source>
        <dbReference type="Google" id="ProtNLM"/>
    </source>
</evidence>
<evidence type="ECO:0000256" key="8">
    <source>
        <dbReference type="ARBA" id="ARBA00023033"/>
    </source>
</evidence>
<evidence type="ECO:0000256" key="2">
    <source>
        <dbReference type="ARBA" id="ARBA00010617"/>
    </source>
</evidence>
<dbReference type="InterPro" id="IPR002401">
    <property type="entry name" value="Cyt_P450_E_grp-I"/>
</dbReference>
<name>A0A7I4BRP8_PHYPA</name>
<dbReference type="GO" id="GO:0005506">
    <property type="term" value="F:iron ion binding"/>
    <property type="evidence" value="ECO:0007669"/>
    <property type="project" value="InterPro"/>
</dbReference>
<sequence>MTPILRVQPGQKPCLVVWTAAAAKEIFRKHDATFASRPSMLIFYILTGGRYRNLGFAPYGPFWRRFRRIANTQLFSPAVHASHEPIREREIHSMLRVLLEDSYKGKPINIKSWLTSVTANNMTMMLTNKRIFEIGADNDEKKRDLEDLMRRTFALMKRAKEMDPNDTEMPDDIDVLLNTSLDDGDWLADRDIASLVVGLMNAGTDTSANTVEWGMAELMANPEIRKQAQAELDAVVQDRLVKESDIPNLPFLQAIVKETYRMHPSVPLSQRHESHQPCVISGWEFPALTELILNLYAIHRDPSVYENPDKFDPSRFTRNPKVDPLAGNDFYELIPFGAGRRMCAGHHLGNVTVTSMLANLLQCFE</sequence>
<dbReference type="PANTHER" id="PTHR47944">
    <property type="entry name" value="CYTOCHROME P450 98A9"/>
    <property type="match status" value="1"/>
</dbReference>
<keyword evidence="7 9" id="KW-0408">Iron</keyword>
<dbReference type="PRINTS" id="PR00463">
    <property type="entry name" value="EP450I"/>
</dbReference>
<accession>A0A7I4BRP8</accession>